<sequence>MTVMIQLQDTTDFKADQVDAYDLDYDDEATTNGIFMANLSHVVSLNDDMVEPCYDSDMYSEVPHYDTYHDSDMLNYNIQELVYIENIVSNNESYDELTSNNNVISYTDYMLTIRNDEDNYVPPHVQKNDRTLSTPYELLRDCKPELKYLHVFSALCYPTNDFEDLGKLQPKADIGIFIGYSPSKEDLKFKVSFLDTLVQDSCLSILLQHQLNLLQRMTEICCFNQSKEEPKNYKEAMEESCWIEAMQEEIHEFKRIEVWELVPRPDKAMIHQLKEEVYVSQPEGFVNQDHLNHVFRLKKALYGLKQAPRTCHRGIFINQSKYALEMLKKYILEKCDVVDIPMVGQSKLYEDLNGTPVDPTRYRGMVGSLMYLTASRSDLVFTAKNRYSFTPPTITDILNKKPQIDYQSEMAYQLLKLIIKQLKNRWSVWKHPPGDSEAFNEET</sequence>
<dbReference type="InterPro" id="IPR013103">
    <property type="entry name" value="RVT_2"/>
</dbReference>
<dbReference type="EMBL" id="BKCJ010009188">
    <property type="protein sequence ID" value="GEU85827.1"/>
    <property type="molecule type" value="Genomic_DNA"/>
</dbReference>
<comment type="caution">
    <text evidence="2">The sequence shown here is derived from an EMBL/GenBank/DDBJ whole genome shotgun (WGS) entry which is preliminary data.</text>
</comment>
<dbReference type="AlphaFoldDB" id="A0A6L2NJP4"/>
<reference evidence="2" key="1">
    <citation type="journal article" date="2019" name="Sci. Rep.">
        <title>Draft genome of Tanacetum cinerariifolium, the natural source of mosquito coil.</title>
        <authorList>
            <person name="Yamashiro T."/>
            <person name="Shiraishi A."/>
            <person name="Satake H."/>
            <person name="Nakayama K."/>
        </authorList>
    </citation>
    <scope>NUCLEOTIDE SEQUENCE</scope>
</reference>
<evidence type="ECO:0000313" key="2">
    <source>
        <dbReference type="EMBL" id="GEU85827.1"/>
    </source>
</evidence>
<accession>A0A6L2NJP4</accession>
<evidence type="ECO:0000259" key="1">
    <source>
        <dbReference type="Pfam" id="PF07727"/>
    </source>
</evidence>
<gene>
    <name evidence="2" type="ORF">Tci_057805</name>
</gene>
<organism evidence="2">
    <name type="scientific">Tanacetum cinerariifolium</name>
    <name type="common">Dalmatian daisy</name>
    <name type="synonym">Chrysanthemum cinerariifolium</name>
    <dbReference type="NCBI Taxonomy" id="118510"/>
    <lineage>
        <taxon>Eukaryota</taxon>
        <taxon>Viridiplantae</taxon>
        <taxon>Streptophyta</taxon>
        <taxon>Embryophyta</taxon>
        <taxon>Tracheophyta</taxon>
        <taxon>Spermatophyta</taxon>
        <taxon>Magnoliopsida</taxon>
        <taxon>eudicotyledons</taxon>
        <taxon>Gunneridae</taxon>
        <taxon>Pentapetalae</taxon>
        <taxon>asterids</taxon>
        <taxon>campanulids</taxon>
        <taxon>Asterales</taxon>
        <taxon>Asteraceae</taxon>
        <taxon>Asteroideae</taxon>
        <taxon>Anthemideae</taxon>
        <taxon>Anthemidinae</taxon>
        <taxon>Tanacetum</taxon>
    </lineage>
</organism>
<name>A0A6L2NJP4_TANCI</name>
<dbReference type="Pfam" id="PF07727">
    <property type="entry name" value="RVT_2"/>
    <property type="match status" value="1"/>
</dbReference>
<proteinExistence type="predicted"/>
<protein>
    <recommendedName>
        <fullName evidence="1">Reverse transcriptase Ty1/copia-type domain-containing protein</fullName>
    </recommendedName>
</protein>
<feature type="domain" description="Reverse transcriptase Ty1/copia-type" evidence="1">
    <location>
        <begin position="272"/>
        <end position="313"/>
    </location>
</feature>